<organism evidence="1">
    <name type="scientific">viral metagenome</name>
    <dbReference type="NCBI Taxonomy" id="1070528"/>
    <lineage>
        <taxon>unclassified sequences</taxon>
        <taxon>metagenomes</taxon>
        <taxon>organismal metagenomes</taxon>
    </lineage>
</organism>
<dbReference type="AlphaFoldDB" id="A0A6C0I2M1"/>
<dbReference type="EMBL" id="MN740080">
    <property type="protein sequence ID" value="QHT87039.1"/>
    <property type="molecule type" value="Genomic_DNA"/>
</dbReference>
<proteinExistence type="predicted"/>
<reference evidence="1" key="1">
    <citation type="journal article" date="2020" name="Nature">
        <title>Giant virus diversity and host interactions through global metagenomics.</title>
        <authorList>
            <person name="Schulz F."/>
            <person name="Roux S."/>
            <person name="Paez-Espino D."/>
            <person name="Jungbluth S."/>
            <person name="Walsh D.A."/>
            <person name="Denef V.J."/>
            <person name="McMahon K.D."/>
            <person name="Konstantinidis K.T."/>
            <person name="Eloe-Fadrosh E.A."/>
            <person name="Kyrpides N.C."/>
            <person name="Woyke T."/>
        </authorList>
    </citation>
    <scope>NUCLEOTIDE SEQUENCE</scope>
    <source>
        <strain evidence="1">GVMAG-M-3300023184-18</strain>
    </source>
</reference>
<sequence>MYSFHFFIIFIYNKNNKMATVKDYVFDKMTRIGNDTCGLSQMNVQNINAGNYMVQNFFSSDCTMARPIELATSQPGIFYEGGHQTGAGGCNIDINSKLLNGSIGTHPRCKISLNERPFITVPYLGRGECNPLLESKLIQGDMTINKRSVNLLSEQCYSNYLNYPLIPSIASTVTNPSNLVEGVAADGWVRGGIPSREMSREKAYASCNYNQGQN</sequence>
<name>A0A6C0I2M1_9ZZZZ</name>
<accession>A0A6C0I2M1</accession>
<protein>
    <submittedName>
        <fullName evidence="1">Uncharacterized protein</fullName>
    </submittedName>
</protein>
<evidence type="ECO:0000313" key="1">
    <source>
        <dbReference type="EMBL" id="QHT87039.1"/>
    </source>
</evidence>